<evidence type="ECO:0000313" key="1">
    <source>
        <dbReference type="EMBL" id="KAI4323796.1"/>
    </source>
</evidence>
<accession>A0ACB9MIG0</accession>
<name>A0ACB9MIG0_BAUVA</name>
<evidence type="ECO:0000313" key="2">
    <source>
        <dbReference type="Proteomes" id="UP000828941"/>
    </source>
</evidence>
<dbReference type="EMBL" id="CM039434">
    <property type="protein sequence ID" value="KAI4323796.1"/>
    <property type="molecule type" value="Genomic_DNA"/>
</dbReference>
<organism evidence="1 2">
    <name type="scientific">Bauhinia variegata</name>
    <name type="common">Purple orchid tree</name>
    <name type="synonym">Phanera variegata</name>
    <dbReference type="NCBI Taxonomy" id="167791"/>
    <lineage>
        <taxon>Eukaryota</taxon>
        <taxon>Viridiplantae</taxon>
        <taxon>Streptophyta</taxon>
        <taxon>Embryophyta</taxon>
        <taxon>Tracheophyta</taxon>
        <taxon>Spermatophyta</taxon>
        <taxon>Magnoliopsida</taxon>
        <taxon>eudicotyledons</taxon>
        <taxon>Gunneridae</taxon>
        <taxon>Pentapetalae</taxon>
        <taxon>rosids</taxon>
        <taxon>fabids</taxon>
        <taxon>Fabales</taxon>
        <taxon>Fabaceae</taxon>
        <taxon>Cercidoideae</taxon>
        <taxon>Cercideae</taxon>
        <taxon>Bauhiniinae</taxon>
        <taxon>Bauhinia</taxon>
    </lineage>
</organism>
<protein>
    <submittedName>
        <fullName evidence="1">Uncharacterized protein</fullName>
    </submittedName>
</protein>
<reference evidence="1 2" key="1">
    <citation type="journal article" date="2022" name="DNA Res.">
        <title>Chromosomal-level genome assembly of the orchid tree Bauhinia variegata (Leguminosae; Cercidoideae) supports the allotetraploid origin hypothesis of Bauhinia.</title>
        <authorList>
            <person name="Zhong Y."/>
            <person name="Chen Y."/>
            <person name="Zheng D."/>
            <person name="Pang J."/>
            <person name="Liu Y."/>
            <person name="Luo S."/>
            <person name="Meng S."/>
            <person name="Qian L."/>
            <person name="Wei D."/>
            <person name="Dai S."/>
            <person name="Zhou R."/>
        </authorList>
    </citation>
    <scope>NUCLEOTIDE SEQUENCE [LARGE SCALE GENOMIC DNA]</scope>
    <source>
        <strain evidence="1">BV-YZ2020</strain>
    </source>
</reference>
<sequence length="432" mass="48947">MADSPVGDGSTKSLNIDDLPDEILEKIFRRLECPSAVRCMSVSKRWYNLISSPHFICGLISHHHRHSQVQKQLDSQVLLFSPEESQFNSKAPTSEAEQIIFLKQLDSSVPFTIENTLINPKAASEAEPIVRKFLLGLLKDYRVLGESNGWLCCTKHHGPANVYYICNPLTKHWLQLPPAPSWSRILSLGFLCDPCYQINEETHAVALNYKCRFGIVRILRVSYGLKRVEVFSSSTGRWSETESSFSNSEWYPFKEHAVAFDGKLHFLGRRILSIDPFENIETCITSKSNFIGLPEVVNPLDLLITSSGSLGIVDQIHGEVKIWELKDHKEGTWSLEERKDAQKIAVNLRQVDPTSPTHDIFAMLNSITATHSRIVLFHYDDILASYKLHVKLDVDNIGFAEPCSRYLCIKVSPMVLPWWPGPALNYPRNPSS</sequence>
<gene>
    <name evidence="1" type="ORF">L6164_023375</name>
</gene>
<keyword evidence="2" id="KW-1185">Reference proteome</keyword>
<comment type="caution">
    <text evidence="1">The sequence shown here is derived from an EMBL/GenBank/DDBJ whole genome shotgun (WGS) entry which is preliminary data.</text>
</comment>
<proteinExistence type="predicted"/>
<dbReference type="Proteomes" id="UP000828941">
    <property type="component" value="Chromosome 9"/>
</dbReference>